<name>A0ABR9FWV8_9GAMM</name>
<protein>
    <submittedName>
        <fullName evidence="1">Elongation factor P hydroxylase</fullName>
    </submittedName>
</protein>
<keyword evidence="1" id="KW-0251">Elongation factor</keyword>
<evidence type="ECO:0000313" key="2">
    <source>
        <dbReference type="Proteomes" id="UP001645038"/>
    </source>
</evidence>
<evidence type="ECO:0000313" key="1">
    <source>
        <dbReference type="EMBL" id="MBE0463107.1"/>
    </source>
</evidence>
<dbReference type="Proteomes" id="UP001645038">
    <property type="component" value="Unassembled WGS sequence"/>
</dbReference>
<accession>A0ABR9FWV8</accession>
<comment type="caution">
    <text evidence="1">The sequence shown here is derived from an EMBL/GenBank/DDBJ whole genome shotgun (WGS) entry which is preliminary data.</text>
</comment>
<dbReference type="GO" id="GO:0003746">
    <property type="term" value="F:translation elongation factor activity"/>
    <property type="evidence" value="ECO:0007669"/>
    <property type="project" value="UniProtKB-KW"/>
</dbReference>
<organism evidence="1 2">
    <name type="scientific">Halomonas colorata</name>
    <dbReference type="NCBI Taxonomy" id="2742615"/>
    <lineage>
        <taxon>Bacteria</taxon>
        <taxon>Pseudomonadati</taxon>
        <taxon>Pseudomonadota</taxon>
        <taxon>Gammaproteobacteria</taxon>
        <taxon>Oceanospirillales</taxon>
        <taxon>Halomonadaceae</taxon>
        <taxon>Halomonas</taxon>
    </lineage>
</organism>
<proteinExistence type="predicted"/>
<dbReference type="EMBL" id="RRZB01000011">
    <property type="protein sequence ID" value="MBE0463107.1"/>
    <property type="molecule type" value="Genomic_DNA"/>
</dbReference>
<dbReference type="InterPro" id="IPR007411">
    <property type="entry name" value="EpmC"/>
</dbReference>
<keyword evidence="1" id="KW-0648">Protein biosynthesis</keyword>
<reference evidence="1 2" key="1">
    <citation type="submission" date="2020-07" db="EMBL/GenBank/DDBJ databases">
        <title>Halophilic bacteria isolated from french cheeses.</title>
        <authorList>
            <person name="Kothe C.I."/>
            <person name="Farah-Kraiem B."/>
            <person name="Renault P."/>
            <person name="Dridi B."/>
        </authorList>
    </citation>
    <scope>NUCLEOTIDE SEQUENCE [LARGE SCALE GENOMIC DNA]</scope>
    <source>
        <strain evidence="1 2">FME20</strain>
    </source>
</reference>
<dbReference type="Pfam" id="PF04315">
    <property type="entry name" value="EpmC"/>
    <property type="match status" value="1"/>
</dbReference>
<keyword evidence="2" id="KW-1185">Reference proteome</keyword>
<sequence>MWLLFYKRVVIRSSWVVISDDECCQYLIDAFADIFPDLKIIGGADEPFYVAPKENAYAIIYYRSNYPRSLLHEVSHYCLAGDRRRRIDDFGFWYSPCGRAAEEQSRFEIVEARPQGLEKAMCEIVGLRFSPSLDDFSGSPPSEDFLKNVDVAYREMMTNPPPTAKKALFELKKYANANGPLMLA</sequence>
<gene>
    <name evidence="1" type="ORF">EI547_06490</name>
</gene>